<reference evidence="1 2" key="1">
    <citation type="submission" date="2022-03" db="EMBL/GenBank/DDBJ databases">
        <authorList>
            <person name="Macdonald S."/>
            <person name="Ahmed S."/>
            <person name="Newling K."/>
        </authorList>
    </citation>
    <scope>NUCLEOTIDE SEQUENCE [LARGE SCALE GENOMIC DNA]</scope>
</reference>
<comment type="caution">
    <text evidence="1">The sequence shown here is derived from an EMBL/GenBank/DDBJ whole genome shotgun (WGS) entry which is preliminary data.</text>
</comment>
<gene>
    <name evidence="1" type="ORF">ERUC_LOCUS42030</name>
</gene>
<evidence type="ECO:0000313" key="1">
    <source>
        <dbReference type="EMBL" id="CAH8389547.1"/>
    </source>
</evidence>
<dbReference type="InterPro" id="IPR051972">
    <property type="entry name" value="Glutamate-rich_WD_repeat"/>
</dbReference>
<organism evidence="1 2">
    <name type="scientific">Eruca vesicaria subsp. sativa</name>
    <name type="common">Garden rocket</name>
    <name type="synonym">Eruca sativa</name>
    <dbReference type="NCBI Taxonomy" id="29727"/>
    <lineage>
        <taxon>Eukaryota</taxon>
        <taxon>Viridiplantae</taxon>
        <taxon>Streptophyta</taxon>
        <taxon>Embryophyta</taxon>
        <taxon>Tracheophyta</taxon>
        <taxon>Spermatophyta</taxon>
        <taxon>Magnoliopsida</taxon>
        <taxon>eudicotyledons</taxon>
        <taxon>Gunneridae</taxon>
        <taxon>Pentapetalae</taxon>
        <taxon>rosids</taxon>
        <taxon>malvids</taxon>
        <taxon>Brassicales</taxon>
        <taxon>Brassicaceae</taxon>
        <taxon>Brassiceae</taxon>
        <taxon>Eruca</taxon>
    </lineage>
</organism>
<dbReference type="Gene3D" id="2.130.10.10">
    <property type="entry name" value="YVTN repeat-like/Quinoprotein amine dehydrogenase"/>
    <property type="match status" value="1"/>
</dbReference>
<accession>A0ABC8M0D9</accession>
<protein>
    <submittedName>
        <fullName evidence="1">Uncharacterized protein</fullName>
    </submittedName>
</protein>
<dbReference type="PANTHER" id="PTHR45903">
    <property type="entry name" value="GLUTAMATE-RICH WD REPEAT-CONTAINING PROTEIN 1"/>
    <property type="match status" value="1"/>
</dbReference>
<sequence length="136" mass="15983">MNLGHRIPRKKHTDNTQKKTQRNYVMIWDLSLEKDEEEEAEFKAQTMEQVNTLQDSPPQLFSLTRDISNGQKKALHWHNQIPGMIISTAEDGFNILIPYNIQNTVPEKLSFESFVLSSLFTTTRIILFHNLMFYNR</sequence>
<evidence type="ECO:0000313" key="2">
    <source>
        <dbReference type="Proteomes" id="UP001642260"/>
    </source>
</evidence>
<dbReference type="InterPro" id="IPR015943">
    <property type="entry name" value="WD40/YVTN_repeat-like_dom_sf"/>
</dbReference>
<dbReference type="AlphaFoldDB" id="A0ABC8M0D9"/>
<dbReference type="PANTHER" id="PTHR45903:SF1">
    <property type="entry name" value="GLUTAMATE-RICH WD REPEAT-CONTAINING PROTEIN 1"/>
    <property type="match status" value="1"/>
</dbReference>
<dbReference type="EMBL" id="CAKOAT010841820">
    <property type="protein sequence ID" value="CAH8389547.1"/>
    <property type="molecule type" value="Genomic_DNA"/>
</dbReference>
<keyword evidence="2" id="KW-1185">Reference proteome</keyword>
<dbReference type="Proteomes" id="UP001642260">
    <property type="component" value="Unassembled WGS sequence"/>
</dbReference>
<name>A0ABC8M0D9_ERUVS</name>
<proteinExistence type="predicted"/>